<dbReference type="SUPFAM" id="SSF51430">
    <property type="entry name" value="NAD(P)-linked oxidoreductase"/>
    <property type="match status" value="1"/>
</dbReference>
<feature type="domain" description="NADP-dependent oxidoreductase" evidence="2">
    <location>
        <begin position="16"/>
        <end position="309"/>
    </location>
</feature>
<dbReference type="PANTHER" id="PTHR43625:SF40">
    <property type="entry name" value="ALDO-KETO REDUCTASE YAKC [NADP(+)]"/>
    <property type="match status" value="1"/>
</dbReference>
<dbReference type="Pfam" id="PF00248">
    <property type="entry name" value="Aldo_ket_red"/>
    <property type="match status" value="1"/>
</dbReference>
<dbReference type="RefSeq" id="WP_026206658.1">
    <property type="nucleotide sequence ID" value="NZ_JBIAZU010000008.1"/>
</dbReference>
<keyword evidence="1" id="KW-0560">Oxidoreductase</keyword>
<evidence type="ECO:0000313" key="3">
    <source>
        <dbReference type="EMBL" id="MFF5295957.1"/>
    </source>
</evidence>
<comment type="caution">
    <text evidence="3">The sequence shown here is derived from an EMBL/GenBank/DDBJ whole genome shotgun (WGS) entry which is preliminary data.</text>
</comment>
<accession>A0ABW6WRN5</accession>
<evidence type="ECO:0000256" key="1">
    <source>
        <dbReference type="ARBA" id="ARBA00023002"/>
    </source>
</evidence>
<proteinExistence type="predicted"/>
<keyword evidence="4" id="KW-1185">Reference proteome</keyword>
<sequence>MQTRTLGRTGPTVSALGLGAMGMSAGAYGEPDRDEAIATVHAALDAGVTLIDTGDFYGMGHNEMLLGEALRGRDRDSYLLSVKFGQLRGPGRAHGGQDGRPAAVKNFLAYSLNRLGVDHIDIYRPARLDPAVPIEDTVGAIKDMIDEGYVRYVGLSEVGADTIRRAHAVHPIADLQIEYSLLSRAVEPSVLPALRELGIGLTAYGVLGRGLISGHWNADRAAGPGDMRGMSPRFSAGNVEHNLTLVDALRRIAEAKGCTVAQLAIAWVAAQGDDIVPLAGARTRVRLAEALPALDVTLTADDLAEIEKAVPVGSARGDRYPAAFMSSLGVGN</sequence>
<organism evidence="3 4">
    <name type="scientific">Paractinoplanes globisporus</name>
    <dbReference type="NCBI Taxonomy" id="113565"/>
    <lineage>
        <taxon>Bacteria</taxon>
        <taxon>Bacillati</taxon>
        <taxon>Actinomycetota</taxon>
        <taxon>Actinomycetes</taxon>
        <taxon>Micromonosporales</taxon>
        <taxon>Micromonosporaceae</taxon>
        <taxon>Paractinoplanes</taxon>
    </lineage>
</organism>
<dbReference type="InterPro" id="IPR050791">
    <property type="entry name" value="Aldo-Keto_reductase"/>
</dbReference>
<gene>
    <name evidence="3" type="ORF">ACFY35_41545</name>
</gene>
<name>A0ABW6WRN5_9ACTN</name>
<dbReference type="Gene3D" id="3.20.20.100">
    <property type="entry name" value="NADP-dependent oxidoreductase domain"/>
    <property type="match status" value="1"/>
</dbReference>
<evidence type="ECO:0000313" key="4">
    <source>
        <dbReference type="Proteomes" id="UP001602245"/>
    </source>
</evidence>
<dbReference type="EMBL" id="JBIAZU010000008">
    <property type="protein sequence ID" value="MFF5295957.1"/>
    <property type="molecule type" value="Genomic_DNA"/>
</dbReference>
<dbReference type="InterPro" id="IPR023210">
    <property type="entry name" value="NADP_OxRdtase_dom"/>
</dbReference>
<dbReference type="InterPro" id="IPR036812">
    <property type="entry name" value="NAD(P)_OxRdtase_dom_sf"/>
</dbReference>
<reference evidence="3 4" key="1">
    <citation type="submission" date="2024-10" db="EMBL/GenBank/DDBJ databases">
        <title>The Natural Products Discovery Center: Release of the First 8490 Sequenced Strains for Exploring Actinobacteria Biosynthetic Diversity.</title>
        <authorList>
            <person name="Kalkreuter E."/>
            <person name="Kautsar S.A."/>
            <person name="Yang D."/>
            <person name="Bader C.D."/>
            <person name="Teijaro C.N."/>
            <person name="Fluegel L."/>
            <person name="Davis C.M."/>
            <person name="Simpson J.R."/>
            <person name="Lauterbach L."/>
            <person name="Steele A.D."/>
            <person name="Gui C."/>
            <person name="Meng S."/>
            <person name="Li G."/>
            <person name="Viehrig K."/>
            <person name="Ye F."/>
            <person name="Su P."/>
            <person name="Kiefer A.F."/>
            <person name="Nichols A."/>
            <person name="Cepeda A.J."/>
            <person name="Yan W."/>
            <person name="Fan B."/>
            <person name="Jiang Y."/>
            <person name="Adhikari A."/>
            <person name="Zheng C.-J."/>
            <person name="Schuster L."/>
            <person name="Cowan T.M."/>
            <person name="Smanski M.J."/>
            <person name="Chevrette M.G."/>
            <person name="De Carvalho L.P.S."/>
            <person name="Shen B."/>
        </authorList>
    </citation>
    <scope>NUCLEOTIDE SEQUENCE [LARGE SCALE GENOMIC DNA]</scope>
    <source>
        <strain evidence="3 4">NPDC000087</strain>
    </source>
</reference>
<evidence type="ECO:0000259" key="2">
    <source>
        <dbReference type="Pfam" id="PF00248"/>
    </source>
</evidence>
<dbReference type="PANTHER" id="PTHR43625">
    <property type="entry name" value="AFLATOXIN B1 ALDEHYDE REDUCTASE"/>
    <property type="match status" value="1"/>
</dbReference>
<protein>
    <submittedName>
        <fullName evidence="3">Aldo/keto reductase</fullName>
    </submittedName>
</protein>
<dbReference type="Proteomes" id="UP001602245">
    <property type="component" value="Unassembled WGS sequence"/>
</dbReference>